<proteinExistence type="predicted"/>
<accession>A0A6M3LEM3</accession>
<evidence type="ECO:0000256" key="1">
    <source>
        <dbReference type="SAM" id="MobiDB-lite"/>
    </source>
</evidence>
<feature type="region of interest" description="Disordered" evidence="1">
    <location>
        <begin position="1"/>
        <end position="47"/>
    </location>
</feature>
<dbReference type="AlphaFoldDB" id="A0A6M3LEM3"/>
<feature type="compositionally biased region" description="Polar residues" evidence="1">
    <location>
        <begin position="37"/>
        <end position="47"/>
    </location>
</feature>
<evidence type="ECO:0000313" key="2">
    <source>
        <dbReference type="EMBL" id="QJA92092.1"/>
    </source>
</evidence>
<feature type="compositionally biased region" description="Basic residues" evidence="1">
    <location>
        <begin position="10"/>
        <end position="20"/>
    </location>
</feature>
<reference evidence="2" key="1">
    <citation type="submission" date="2020-03" db="EMBL/GenBank/DDBJ databases">
        <title>The deep terrestrial virosphere.</title>
        <authorList>
            <person name="Holmfeldt K."/>
            <person name="Nilsson E."/>
            <person name="Simone D."/>
            <person name="Lopez-Fernandez M."/>
            <person name="Wu X."/>
            <person name="de Brujin I."/>
            <person name="Lundin D."/>
            <person name="Andersson A."/>
            <person name="Bertilsson S."/>
            <person name="Dopson M."/>
        </authorList>
    </citation>
    <scope>NUCLEOTIDE SEQUENCE</scope>
    <source>
        <strain evidence="2">MM415B03178</strain>
    </source>
</reference>
<dbReference type="EMBL" id="MT143037">
    <property type="protein sequence ID" value="QJA92092.1"/>
    <property type="molecule type" value="Genomic_DNA"/>
</dbReference>
<name>A0A6M3LEM3_9ZZZZ</name>
<organism evidence="2">
    <name type="scientific">viral metagenome</name>
    <dbReference type="NCBI Taxonomy" id="1070528"/>
    <lineage>
        <taxon>unclassified sequences</taxon>
        <taxon>metagenomes</taxon>
        <taxon>organismal metagenomes</taxon>
    </lineage>
</organism>
<protein>
    <submittedName>
        <fullName evidence="2">Uncharacterized protein</fullName>
    </submittedName>
</protein>
<gene>
    <name evidence="2" type="ORF">MM415B03178_0005</name>
</gene>
<sequence>MAKKQEGKGKGTKKYGRNKRPVNSAMSAFVRGKISFDSYQKQTKGSK</sequence>